<dbReference type="InterPro" id="IPR021816">
    <property type="entry name" value="DOCK_C/D_N"/>
</dbReference>
<organism evidence="4">
    <name type="scientific">Timema douglasi</name>
    <name type="common">Walking stick</name>
    <dbReference type="NCBI Taxonomy" id="61478"/>
    <lineage>
        <taxon>Eukaryota</taxon>
        <taxon>Metazoa</taxon>
        <taxon>Ecdysozoa</taxon>
        <taxon>Arthropoda</taxon>
        <taxon>Hexapoda</taxon>
        <taxon>Insecta</taxon>
        <taxon>Pterygota</taxon>
        <taxon>Neoptera</taxon>
        <taxon>Polyneoptera</taxon>
        <taxon>Phasmatodea</taxon>
        <taxon>Timematodea</taxon>
        <taxon>Timematoidea</taxon>
        <taxon>Timematidae</taxon>
        <taxon>Timema</taxon>
    </lineage>
</organism>
<dbReference type="GO" id="GO:0005085">
    <property type="term" value="F:guanyl-nucleotide exchange factor activity"/>
    <property type="evidence" value="ECO:0007669"/>
    <property type="project" value="InterPro"/>
</dbReference>
<dbReference type="CDD" id="cd08696">
    <property type="entry name" value="C2_Dock-C"/>
    <property type="match status" value="1"/>
</dbReference>
<evidence type="ECO:0000259" key="3">
    <source>
        <dbReference type="PROSITE" id="PS51650"/>
    </source>
</evidence>
<dbReference type="EMBL" id="OA566357">
    <property type="protein sequence ID" value="CAD7198765.1"/>
    <property type="molecule type" value="Genomic_DNA"/>
</dbReference>
<protein>
    <recommendedName>
        <fullName evidence="3">C2 DOCK-type domain-containing protein</fullName>
    </recommendedName>
</protein>
<dbReference type="InterPro" id="IPR026791">
    <property type="entry name" value="DOCK"/>
</dbReference>
<evidence type="ECO:0000256" key="1">
    <source>
        <dbReference type="PROSITE-ProRule" id="PRU00983"/>
    </source>
</evidence>
<proteinExistence type="inferred from homology"/>
<evidence type="ECO:0000256" key="2">
    <source>
        <dbReference type="SAM" id="MobiDB-lite"/>
    </source>
</evidence>
<dbReference type="Pfam" id="PF11878">
    <property type="entry name" value="DOCK_C-D_N"/>
    <property type="match status" value="1"/>
</dbReference>
<dbReference type="Pfam" id="PF14429">
    <property type="entry name" value="DOCK-C2"/>
    <property type="match status" value="1"/>
</dbReference>
<feature type="compositionally biased region" description="Basic and acidic residues" evidence="2">
    <location>
        <begin position="450"/>
        <end position="465"/>
    </location>
</feature>
<name>A0A7R8VJ82_TIMDO</name>
<dbReference type="Gene3D" id="2.60.40.150">
    <property type="entry name" value="C2 domain"/>
    <property type="match status" value="1"/>
</dbReference>
<dbReference type="GO" id="GO:0007264">
    <property type="term" value="P:small GTPase-mediated signal transduction"/>
    <property type="evidence" value="ECO:0007669"/>
    <property type="project" value="InterPro"/>
</dbReference>
<dbReference type="InterPro" id="IPR035892">
    <property type="entry name" value="C2_domain_sf"/>
</dbReference>
<sequence>MASVQRAFAQKLSKQHAADVRKQISSSYSHSLTKSGSSISGFSSLMSLCDVVDPLDYEEFIQQHQLLLDRDPLHHVLDFPENDIRVGIVPRKIRTLSPVVPEESLHVLPPHVQDCVQSYTADWVVVNYQFRHHSSSSCVRDHIGEKHSLVHIIPRQEFEVDYNNQEFVDTPLENNLFKVDSRQSIQSADTPRGSWASFDLRNSVNDQLILTLLERVPPETVDQLNEVRRLEQRQDMLFSLYPAQDEEERIERRIPAENPCDQIVHRILVKCHQLKLELEVEPIFASMALYDAKEKKKVSENFYFDMNSESLKRMLTSHIPYSDVSTLSRSCIFNITYPTTDMFLVIKLEKILQGDINECAEPYMKDDKNRDKVRANVAAASERLGKYRMPFAWTAIYIMNIINGVNSLERESGSDKESGGSNSLDRKSSSSSFDQFRKRASDMSSLTRRGSLERRSNTEKRRSWSPEDFGSSLDSFRPVTLTVSSFFKQESDRLRDEDLYKFLQDLKRPCSVMKKLKCIPGTLKLDISPCPDELRYCLTTELARLNPYPDEKGRPTKEILEFPLREVFTPHYSYRNLLYVYPKELNFGSRAGSARNIAVKVQLMCGEEDCDALPVIFGKSSCPEFTTEAYTTVSYHNKCPDFYDELKIKLPANLGDHHHLLFTFYHISCQRKVEPTTAETPVGFTWLPIYRDGRLQSGEFCLPVMIERPPPNYSFIPPDVLLPGTKWVDNHKGIFLVTLGAVSSVHAQDKYLDKFLNICAILQDGNIPARIGEANMENELKTSILELTHAKSEPLVKFLPLIMNKLVLLMVKPPTILGQAMNIGQTSFEAITMIVRNVTALQEGHHDQHGRHSLLTTYLSYQCMLPHPVQAELALLQDRGYTSFPSNRTKHIRSSSNPDIHNFVSGDDAEINSLMRGLDRTSSMRAGPSQENMLYGEPRSHPLKVAHEELALQWVVSSGAAREFAMANAWFLFEMIVKSMVEHLAAIGSLDAPRKMRFCEQFTDDVTTLVNTITSDIISRYNRETKFIHSLNTSLAFFLFDVLSIMDRGYVFFLIKTYYKQMSAKISSLPDAASLVSLKLDFLRIVCSHEHFVALNLPFGTPFTPSSAPASPSLSVCSSASQSSFISTLIGGDKMSFAELSPAFKQQHFLVGLVLSDLASVLEIPSSFLHSKAVNLVRNLMTCHDCDTRYVEMECKARVAALYLPLLGIIMDNLPQLYGYNSDQQESNGMWMKSNTEEIEPRSGINKSVAMAIAGTSTLHSKSKTPENYSTYQQNHKHDLSSETTRNLLICFLWVIKNVDKNVVKQWWMDLPTQRFQQLLEVLNIAISCFEYKGKKSIKHCAPQNLCKTSDIKSRLEDVILGQGSARSEMIMRRKERNPPSNGWPGDRLRWRKEQMAYRPSLDLPGRPQAEVETDAHIEGNLATEVSFVILDTLEQIVQSINPLTPSWPDSAPSILTSLSTLSLLAHPAGSQLARPCSKLVGFGPDQPPISRLHLTQFPLGFNLTSTTLLKSWVSTPMDVEKAYDSVASQLDNLQCLLGVVLKVLLHALARNQSTCVLQNMFATQRSLVFKFPNLLFDEETEHCADLCLRLLKHCSSSMSSVRSQASASLYLLMRQNFEIGNNFARVKMQVTMSLSSLVGTSSSFSEESLRRSLKTILVYAEEDSDLQDTTFPEQVNTIC</sequence>
<evidence type="ECO:0000313" key="4">
    <source>
        <dbReference type="EMBL" id="CAD7198765.1"/>
    </source>
</evidence>
<feature type="domain" description="C2 DOCK-type" evidence="3">
    <location>
        <begin position="575"/>
        <end position="742"/>
    </location>
</feature>
<feature type="compositionally biased region" description="Basic and acidic residues" evidence="2">
    <location>
        <begin position="409"/>
        <end position="428"/>
    </location>
</feature>
<dbReference type="PANTHER" id="PTHR23317:SF76">
    <property type="entry name" value="LD20667P"/>
    <property type="match status" value="1"/>
</dbReference>
<reference evidence="4" key="1">
    <citation type="submission" date="2020-11" db="EMBL/GenBank/DDBJ databases">
        <authorList>
            <person name="Tran Van P."/>
        </authorList>
    </citation>
    <scope>NUCLEOTIDE SEQUENCE</scope>
</reference>
<gene>
    <name evidence="4" type="ORF">TDIB3V08_LOCUS5042</name>
</gene>
<dbReference type="InterPro" id="IPR027007">
    <property type="entry name" value="C2_DOCK-type_domain"/>
</dbReference>
<dbReference type="InterPro" id="IPR037808">
    <property type="entry name" value="C2_Dock-C"/>
</dbReference>
<accession>A0A7R8VJ82</accession>
<dbReference type="PANTHER" id="PTHR23317">
    <property type="entry name" value="DEDICATOR OF CYTOKINESIS DOCK"/>
    <property type="match status" value="1"/>
</dbReference>
<dbReference type="PROSITE" id="PS51650">
    <property type="entry name" value="C2_DOCK"/>
    <property type="match status" value="1"/>
</dbReference>
<feature type="region of interest" description="Disordered" evidence="2">
    <location>
        <begin position="409"/>
        <end position="469"/>
    </location>
</feature>
<comment type="similarity">
    <text evidence="1">Belongs to the DOCK family.</text>
</comment>